<feature type="transmembrane region" description="Helical" evidence="6">
    <location>
        <begin position="28"/>
        <end position="48"/>
    </location>
</feature>
<evidence type="ECO:0000256" key="4">
    <source>
        <dbReference type="ARBA" id="ARBA00022989"/>
    </source>
</evidence>
<dbReference type="InterPro" id="IPR018461">
    <property type="entry name" value="Na/H_Antiport_NhaC-like_C"/>
</dbReference>
<feature type="transmembrane region" description="Helical" evidence="6">
    <location>
        <begin position="447"/>
        <end position="464"/>
    </location>
</feature>
<accession>A0ABY5VF76</accession>
<keyword evidence="2" id="KW-1003">Cell membrane</keyword>
<gene>
    <name evidence="8" type="ORF">NQ502_16560</name>
</gene>
<reference evidence="8" key="1">
    <citation type="journal article" date="2022" name="Cell">
        <title>Design, construction, and in vivo augmentation of a complex gut microbiome.</title>
        <authorList>
            <person name="Cheng A.G."/>
            <person name="Ho P.Y."/>
            <person name="Aranda-Diaz A."/>
            <person name="Jain S."/>
            <person name="Yu F.B."/>
            <person name="Meng X."/>
            <person name="Wang M."/>
            <person name="Iakiviak M."/>
            <person name="Nagashima K."/>
            <person name="Zhao A."/>
            <person name="Murugkar P."/>
            <person name="Patil A."/>
            <person name="Atabakhsh K."/>
            <person name="Weakley A."/>
            <person name="Yan J."/>
            <person name="Brumbaugh A.R."/>
            <person name="Higginbottom S."/>
            <person name="Dimas A."/>
            <person name="Shiver A.L."/>
            <person name="Deutschbauer A."/>
            <person name="Neff N."/>
            <person name="Sonnenburg J.L."/>
            <person name="Huang K.C."/>
            <person name="Fischbach M.A."/>
        </authorList>
    </citation>
    <scope>NUCLEOTIDE SEQUENCE</scope>
    <source>
        <strain evidence="8">DSM 19829</strain>
    </source>
</reference>
<dbReference type="PANTHER" id="PTHR43478:SF1">
    <property type="entry name" value="NA+_H+ ANTIPORTER NHAC-LIKE C-TERMINAL DOMAIN-CONTAINING PROTEIN"/>
    <property type="match status" value="1"/>
</dbReference>
<evidence type="ECO:0000256" key="6">
    <source>
        <dbReference type="SAM" id="Phobius"/>
    </source>
</evidence>
<keyword evidence="4 6" id="KW-1133">Transmembrane helix</keyword>
<feature type="transmembrane region" description="Helical" evidence="6">
    <location>
        <begin position="382"/>
        <end position="399"/>
    </location>
</feature>
<keyword evidence="3 6" id="KW-0812">Transmembrane</keyword>
<comment type="subcellular location">
    <subcellularLocation>
        <location evidence="1">Cell membrane</location>
        <topology evidence="1">Multi-pass membrane protein</topology>
    </subcellularLocation>
</comment>
<evidence type="ECO:0000259" key="7">
    <source>
        <dbReference type="Pfam" id="PF03553"/>
    </source>
</evidence>
<feature type="transmembrane region" description="Helical" evidence="6">
    <location>
        <begin position="60"/>
        <end position="80"/>
    </location>
</feature>
<evidence type="ECO:0000256" key="5">
    <source>
        <dbReference type="ARBA" id="ARBA00023136"/>
    </source>
</evidence>
<organism evidence="8 9">
    <name type="scientific">Ruminococcus gauvreauii</name>
    <dbReference type="NCBI Taxonomy" id="438033"/>
    <lineage>
        <taxon>Bacteria</taxon>
        <taxon>Bacillati</taxon>
        <taxon>Bacillota</taxon>
        <taxon>Clostridia</taxon>
        <taxon>Eubacteriales</taxon>
        <taxon>Oscillospiraceae</taxon>
        <taxon>Ruminococcus</taxon>
    </lineage>
</organism>
<keyword evidence="9" id="KW-1185">Reference proteome</keyword>
<feature type="transmembrane region" description="Helical" evidence="6">
    <location>
        <begin position="142"/>
        <end position="165"/>
    </location>
</feature>
<dbReference type="RefSeq" id="WP_028527286.1">
    <property type="nucleotide sequence ID" value="NZ_CABLBR010000001.1"/>
</dbReference>
<feature type="domain" description="Na+/H+ antiporter NhaC-like C-terminal" evidence="7">
    <location>
        <begin position="176"/>
        <end position="466"/>
    </location>
</feature>
<evidence type="ECO:0000313" key="8">
    <source>
        <dbReference type="EMBL" id="UWP58962.1"/>
    </source>
</evidence>
<dbReference type="PANTHER" id="PTHR43478">
    <property type="entry name" value="NA+/H+ ANTIPORTER-RELATED"/>
    <property type="match status" value="1"/>
</dbReference>
<proteinExistence type="predicted"/>
<evidence type="ECO:0000256" key="1">
    <source>
        <dbReference type="ARBA" id="ARBA00004651"/>
    </source>
</evidence>
<evidence type="ECO:0000256" key="3">
    <source>
        <dbReference type="ARBA" id="ARBA00022692"/>
    </source>
</evidence>
<keyword evidence="5 6" id="KW-0472">Membrane</keyword>
<evidence type="ECO:0000256" key="2">
    <source>
        <dbReference type="ARBA" id="ARBA00022475"/>
    </source>
</evidence>
<name>A0ABY5VF76_9FIRM</name>
<evidence type="ECO:0000313" key="9">
    <source>
        <dbReference type="Proteomes" id="UP001060164"/>
    </source>
</evidence>
<feature type="transmembrane region" description="Helical" evidence="6">
    <location>
        <begin position="282"/>
        <end position="301"/>
    </location>
</feature>
<dbReference type="Pfam" id="PF03553">
    <property type="entry name" value="Na_H_antiporter"/>
    <property type="match status" value="1"/>
</dbReference>
<feature type="transmembrane region" description="Helical" evidence="6">
    <location>
        <begin position="185"/>
        <end position="204"/>
    </location>
</feature>
<dbReference type="EMBL" id="CP102290">
    <property type="protein sequence ID" value="UWP58962.1"/>
    <property type="molecule type" value="Genomic_DNA"/>
</dbReference>
<feature type="transmembrane region" description="Helical" evidence="6">
    <location>
        <begin position="471"/>
        <end position="490"/>
    </location>
</feature>
<sequence length="498" mass="52453">MSATIWSLLPPIVAIALALITKEVYLSLLVGILTGSLLFTQFHVLTAVETTVEIMGMKIGDNVNILIFLVLLGILVALITKSGASKAYGEWATARIKGERGALLATTALGMLIFVDDYFNCLTVGTVMRPVTDKYKISRAKLAYIIDATAAPICIIAPISSWAAAVGSSLPENSGIDGFNLFLRTIPFNLYALLTIIFMLFLIIRKVDFAAMKRYNEKVLTDGEETTVGSDELPIMGRGKVKDLILPIVVLVVLCICAMLYTGGILEGADVVTAFANCDSSLSLVLGSFFALVFTFVLYLGRKILTFEAFCESFVQGFRSMTPPIMILCLAWTLSGVCSADYMNIGGYVGNLVAGSSLVGILLPCLFFLIATGLAFSTGTSWGTFGILIPIALAILGTGDVSSLSVTVAAILAGAVCGDHISPISDTTILASAGAQCNHINHVSTQIPYALLVAACCFAGYLTAGIAGNGWAGLAVGVICLAVILAVITVNEKNTKSS</sequence>
<feature type="transmembrane region" description="Helical" evidence="6">
    <location>
        <begin position="348"/>
        <end position="370"/>
    </location>
</feature>
<dbReference type="Proteomes" id="UP001060164">
    <property type="component" value="Chromosome"/>
</dbReference>
<protein>
    <submittedName>
        <fullName evidence="8">Na+/H+ antiporter NhaC family protein</fullName>
    </submittedName>
</protein>
<feature type="transmembrane region" description="Helical" evidence="6">
    <location>
        <begin position="244"/>
        <end position="262"/>
    </location>
</feature>